<dbReference type="EMBL" id="CAXITT010000071">
    <property type="protein sequence ID" value="CAL1530536.1"/>
    <property type="molecule type" value="Genomic_DNA"/>
</dbReference>
<dbReference type="AlphaFoldDB" id="A0AAV2H9Z0"/>
<name>A0AAV2H9Z0_LYMST</name>
<evidence type="ECO:0000313" key="1">
    <source>
        <dbReference type="EMBL" id="CAL1530536.1"/>
    </source>
</evidence>
<protein>
    <submittedName>
        <fullName evidence="1">Uncharacterized protein</fullName>
    </submittedName>
</protein>
<reference evidence="1 2" key="1">
    <citation type="submission" date="2024-04" db="EMBL/GenBank/DDBJ databases">
        <authorList>
            <consortium name="Genoscope - CEA"/>
            <person name="William W."/>
        </authorList>
    </citation>
    <scope>NUCLEOTIDE SEQUENCE [LARGE SCALE GENOMIC DNA]</scope>
</reference>
<accession>A0AAV2H9Z0</accession>
<dbReference type="Proteomes" id="UP001497497">
    <property type="component" value="Unassembled WGS sequence"/>
</dbReference>
<keyword evidence="2" id="KW-1185">Reference proteome</keyword>
<evidence type="ECO:0000313" key="2">
    <source>
        <dbReference type="Proteomes" id="UP001497497"/>
    </source>
</evidence>
<organism evidence="1 2">
    <name type="scientific">Lymnaea stagnalis</name>
    <name type="common">Great pond snail</name>
    <name type="synonym">Helix stagnalis</name>
    <dbReference type="NCBI Taxonomy" id="6523"/>
    <lineage>
        <taxon>Eukaryota</taxon>
        <taxon>Metazoa</taxon>
        <taxon>Spiralia</taxon>
        <taxon>Lophotrochozoa</taxon>
        <taxon>Mollusca</taxon>
        <taxon>Gastropoda</taxon>
        <taxon>Heterobranchia</taxon>
        <taxon>Euthyneura</taxon>
        <taxon>Panpulmonata</taxon>
        <taxon>Hygrophila</taxon>
        <taxon>Lymnaeoidea</taxon>
        <taxon>Lymnaeidae</taxon>
        <taxon>Lymnaea</taxon>
    </lineage>
</organism>
<proteinExistence type="predicted"/>
<gene>
    <name evidence="1" type="ORF">GSLYS_00004661001</name>
</gene>
<comment type="caution">
    <text evidence="1">The sequence shown here is derived from an EMBL/GenBank/DDBJ whole genome shotgun (WGS) entry which is preliminary data.</text>
</comment>
<sequence>MLHTMLSLLMSLREDFESCLQLSPVVLTEHKFEFARLASQLNMFFERAKLSTPDPSHAVNTDELINHFTQGKNRSMLLTGLEQLAEFIQNYQDLSKMCVSAKCI</sequence>